<name>A0AA42FII9_9GAMM</name>
<reference evidence="3" key="2">
    <citation type="submission" date="2023-07" db="EMBL/GenBank/DDBJ databases">
        <authorList>
            <person name="Yang W."/>
            <person name="Chen J."/>
            <person name="Ji P."/>
            <person name="Hu F."/>
        </authorList>
    </citation>
    <scope>NUCLEOTIDE SEQUENCE</scope>
    <source>
        <strain evidence="3">CRE-138-0111</strain>
    </source>
</reference>
<dbReference type="PANTHER" id="PTHR35339:SF4">
    <property type="entry name" value="LINALOOL DEHYDRATASE_ISOMERASE DOMAIN-CONTAINING PROTEIN"/>
    <property type="match status" value="1"/>
</dbReference>
<dbReference type="EMBL" id="JAUQTG010000003">
    <property type="protein sequence ID" value="MDO7856154.1"/>
    <property type="molecule type" value="Genomic_DNA"/>
</dbReference>
<evidence type="ECO:0000313" key="4">
    <source>
        <dbReference type="Proteomes" id="UP001156701"/>
    </source>
</evidence>
<protein>
    <submittedName>
        <fullName evidence="2">DUF2264 domain-containing protein</fullName>
    </submittedName>
</protein>
<evidence type="ECO:0000313" key="3">
    <source>
        <dbReference type="EMBL" id="MDO7856154.1"/>
    </source>
</evidence>
<dbReference type="PANTHER" id="PTHR35339">
    <property type="entry name" value="LINALOOL DEHYDRATASE_ISOMERASE DOMAIN-CONTAINING PROTEIN"/>
    <property type="match status" value="1"/>
</dbReference>
<comment type="caution">
    <text evidence="2">The sequence shown here is derived from an EMBL/GenBank/DDBJ whole genome shotgun (WGS) entry which is preliminary data.</text>
</comment>
<feature type="domain" description="DUF2264" evidence="1">
    <location>
        <begin position="66"/>
        <end position="403"/>
    </location>
</feature>
<evidence type="ECO:0000313" key="5">
    <source>
        <dbReference type="Proteomes" id="UP001176478"/>
    </source>
</evidence>
<dbReference type="RefSeq" id="WP_042845291.1">
    <property type="nucleotide sequence ID" value="NZ_JARRYG010000014.1"/>
</dbReference>
<sequence length="491" mass="56848">MTTPIIPTERPKLPYEHPNIAIYQRLFKENIIRRCIRKRAYHHHDQLIADTFRDNQKPLLFLCETLTRYVTEAFHHYQVWDYTHAYYPGSPGQQTVKTDAMEGVSRVLPLLAAWLVHHQQPIIKGLNQQPFNIAEMIKSAFVNGTNPSHKGYWGKLENYDQKICESADLALTLWLSRKWVWDQLDISLQHQIITWFEQVNHCEIVDNNWHLFPLTVQFVIKALTGTDHIAHWRYNRIKQFYAGDGWFRDGAKGNFDYYNAWGFYYGLYWLNQIIPGFDHEFIKQSLNQFNRSYLPFITTKGIPFFGRSACYRLAVSTPLIAGVDLGCDSVSIGQAKHALESTLRYFISNGALKAGAPTQGLFAQDSRLVDNYSGPASSFWSLRSVVIALYCGERLQLWQTPTSELPIEKADFRFEIPSIHASVIGVKDTQEVTVIFRQEYTQQQSPLSRRLDKQPLTQKVIETIIGQSKRPKNNLLRKGVTTYSSKMSHFF</sequence>
<evidence type="ECO:0000313" key="2">
    <source>
        <dbReference type="EMBL" id="MDG4697269.1"/>
    </source>
</evidence>
<proteinExistence type="predicted"/>
<dbReference type="Proteomes" id="UP001176478">
    <property type="component" value="Unassembled WGS sequence"/>
</dbReference>
<dbReference type="EMBL" id="JARRYG010000014">
    <property type="protein sequence ID" value="MDG4697269.1"/>
    <property type="molecule type" value="Genomic_DNA"/>
</dbReference>
<reference evidence="3" key="3">
    <citation type="journal article" date="2024" name="Int. J. Antimicrob. Agents">
        <title>Identification of a novel Providencia species showing multi-drug-resistant in three patients with hospital-acquired infection.</title>
        <authorList>
            <person name="Yang W."/>
            <person name="Chen J."/>
            <person name="Yang F."/>
            <person name="Ji P."/>
            <person name="Shen S."/>
            <person name="Yin D."/>
            <person name="Hu F."/>
        </authorList>
    </citation>
    <scope>NUCLEOTIDE SEQUENCE</scope>
    <source>
        <strain evidence="3">CRE-138-0111</strain>
    </source>
</reference>
<gene>
    <name evidence="2" type="ORF">P7V44_13585</name>
    <name evidence="3" type="ORF">Q5E86_07235</name>
</gene>
<dbReference type="InterPro" id="IPR049349">
    <property type="entry name" value="DUF2264_N"/>
</dbReference>
<keyword evidence="5" id="KW-1185">Reference proteome</keyword>
<accession>A0AA42FII9</accession>
<dbReference type="InterPro" id="IPR016624">
    <property type="entry name" value="UCP014753"/>
</dbReference>
<evidence type="ECO:0000259" key="1">
    <source>
        <dbReference type="Pfam" id="PF10022"/>
    </source>
</evidence>
<reference evidence="2" key="1">
    <citation type="submission" date="2023-03" db="EMBL/GenBank/DDBJ databases">
        <title>a new species belonging to Providencia genus.</title>
        <authorList>
            <person name="Yang W."/>
            <person name="Hu F."/>
            <person name="Shen S."/>
            <person name="Ding L."/>
            <person name="Yin D."/>
        </authorList>
    </citation>
    <scope>NUCLEOTIDE SEQUENCE</scope>
    <source>
        <strain evidence="2">CRE-3FA-0001</strain>
    </source>
</reference>
<dbReference type="AlphaFoldDB" id="A0AA42FII9"/>
<dbReference type="Proteomes" id="UP001156701">
    <property type="component" value="Unassembled WGS sequence"/>
</dbReference>
<dbReference type="Pfam" id="PF10022">
    <property type="entry name" value="DUF2264"/>
    <property type="match status" value="1"/>
</dbReference>
<organism evidence="2 4">
    <name type="scientific">Providencia huashanensis</name>
    <dbReference type="NCBI Taxonomy" id="3037798"/>
    <lineage>
        <taxon>Bacteria</taxon>
        <taxon>Pseudomonadati</taxon>
        <taxon>Pseudomonadota</taxon>
        <taxon>Gammaproteobacteria</taxon>
        <taxon>Enterobacterales</taxon>
        <taxon>Morganellaceae</taxon>
        <taxon>Providencia</taxon>
    </lineage>
</organism>